<dbReference type="PROSITE" id="PS50110">
    <property type="entry name" value="RESPONSE_REGULATORY"/>
    <property type="match status" value="1"/>
</dbReference>
<dbReference type="InterPro" id="IPR036890">
    <property type="entry name" value="HATPase_C_sf"/>
</dbReference>
<dbReference type="InterPro" id="IPR003594">
    <property type="entry name" value="HATPase_dom"/>
</dbReference>
<dbReference type="RefSeq" id="WP_236861686.1">
    <property type="nucleotide sequence ID" value="NZ_LNQR01000076.1"/>
</dbReference>
<dbReference type="InterPro" id="IPR011495">
    <property type="entry name" value="Sig_transdc_His_kin_sub2_dim/P"/>
</dbReference>
<dbReference type="Proteomes" id="UP000060487">
    <property type="component" value="Unassembled WGS sequence"/>
</dbReference>
<evidence type="ECO:0000313" key="4">
    <source>
        <dbReference type="EMBL" id="KWT83475.1"/>
    </source>
</evidence>
<organism evidence="4 5">
    <name type="scientific">Candidatus Magnetominusculus xianensis</name>
    <dbReference type="NCBI Taxonomy" id="1748249"/>
    <lineage>
        <taxon>Bacteria</taxon>
        <taxon>Pseudomonadati</taxon>
        <taxon>Nitrospirota</taxon>
        <taxon>Nitrospiria</taxon>
        <taxon>Nitrospirales</taxon>
        <taxon>Nitrospiraceae</taxon>
        <taxon>Candidatus Magnetominusculus</taxon>
    </lineage>
</organism>
<dbReference type="Gene3D" id="3.30.565.10">
    <property type="entry name" value="Histidine kinase-like ATPase, C-terminal domain"/>
    <property type="match status" value="1"/>
</dbReference>
<dbReference type="InterPro" id="IPR001789">
    <property type="entry name" value="Sig_transdc_resp-reg_receiver"/>
</dbReference>
<dbReference type="Gene3D" id="3.40.50.2300">
    <property type="match status" value="1"/>
</dbReference>
<protein>
    <submittedName>
        <fullName evidence="4">Sensor histidine kinase</fullName>
        <ecNumber evidence="4">2.7.13.3</ecNumber>
    </submittedName>
</protein>
<evidence type="ECO:0000256" key="1">
    <source>
        <dbReference type="PROSITE-ProRule" id="PRU00169"/>
    </source>
</evidence>
<sequence>MVRDKILILDDEQIVIDAITKHLSKYDYSIYSGMNGKEGLELYHKVNPILIILDLRMPVMDGVEFLRKIKLTPADPCSVIVLTGHGSDDDMERCFELGISAFLRKPFNIYELLGMVTHSIALKKVELDLKAELIQRAKMEEELRSYRDHLEELVETRTAELQKEIVERTNAEKLAMRSLKDKEVLLREIHHRVKNNLQIVSSLLELQTKYIKDPETLEMFKDSQNRLKTMALLHEKLYQSDNMADIDFAKYLTNLLDHLYRSYCVDTSRIFMNTDIENATIGLDTAVPCGLIINELVSNSLKHAFKGGQRGRLSVSLHKFDDGRFKLTVSDTGIGLPEGIDLKNSKTLGLRLVNALTVEQLEGTLEFNSNNGASFWIVFKELKYGKRGTND</sequence>
<keyword evidence="1" id="KW-0597">Phosphoprotein</keyword>
<dbReference type="InterPro" id="IPR011006">
    <property type="entry name" value="CheY-like_superfamily"/>
</dbReference>
<gene>
    <name evidence="4" type="ORF">ASN18_2163</name>
</gene>
<dbReference type="PANTHER" id="PTHR43065">
    <property type="entry name" value="SENSOR HISTIDINE KINASE"/>
    <property type="match status" value="1"/>
</dbReference>
<dbReference type="Pfam" id="PF00072">
    <property type="entry name" value="Response_reg"/>
    <property type="match status" value="1"/>
</dbReference>
<keyword evidence="4" id="KW-0808">Transferase</keyword>
<dbReference type="SUPFAM" id="SSF52172">
    <property type="entry name" value="CheY-like"/>
    <property type="match status" value="1"/>
</dbReference>
<dbReference type="PANTHER" id="PTHR43065:SF23">
    <property type="entry name" value="SENSOR HISTIDINE KINASE PDTAS"/>
    <property type="match status" value="1"/>
</dbReference>
<comment type="caution">
    <text evidence="4">The sequence shown here is derived from an EMBL/GenBank/DDBJ whole genome shotgun (WGS) entry which is preliminary data.</text>
</comment>
<dbReference type="EC" id="2.7.13.3" evidence="4"/>
<name>A0ABR5SFA1_9BACT</name>
<evidence type="ECO:0000256" key="2">
    <source>
        <dbReference type="SAM" id="Coils"/>
    </source>
</evidence>
<feature type="modified residue" description="4-aspartylphosphate" evidence="1">
    <location>
        <position position="54"/>
    </location>
</feature>
<feature type="domain" description="Response regulatory" evidence="3">
    <location>
        <begin position="5"/>
        <end position="120"/>
    </location>
</feature>
<accession>A0ABR5SFA1</accession>
<dbReference type="GO" id="GO:0004673">
    <property type="term" value="F:protein histidine kinase activity"/>
    <property type="evidence" value="ECO:0007669"/>
    <property type="project" value="UniProtKB-EC"/>
</dbReference>
<dbReference type="SMART" id="SM00448">
    <property type="entry name" value="REC"/>
    <property type="match status" value="1"/>
</dbReference>
<dbReference type="SMART" id="SM00387">
    <property type="entry name" value="HATPase_c"/>
    <property type="match status" value="1"/>
</dbReference>
<dbReference type="Pfam" id="PF02518">
    <property type="entry name" value="HATPase_c"/>
    <property type="match status" value="1"/>
</dbReference>
<keyword evidence="4" id="KW-0418">Kinase</keyword>
<feature type="coiled-coil region" evidence="2">
    <location>
        <begin position="122"/>
        <end position="156"/>
    </location>
</feature>
<evidence type="ECO:0000313" key="5">
    <source>
        <dbReference type="Proteomes" id="UP000060487"/>
    </source>
</evidence>
<dbReference type="EMBL" id="LNQR01000076">
    <property type="protein sequence ID" value="KWT83475.1"/>
    <property type="molecule type" value="Genomic_DNA"/>
</dbReference>
<dbReference type="Gene3D" id="3.30.450.20">
    <property type="entry name" value="PAS domain"/>
    <property type="match status" value="1"/>
</dbReference>
<keyword evidence="2" id="KW-0175">Coiled coil</keyword>
<dbReference type="SUPFAM" id="SSF55874">
    <property type="entry name" value="ATPase domain of HSP90 chaperone/DNA topoisomerase II/histidine kinase"/>
    <property type="match status" value="1"/>
</dbReference>
<dbReference type="CDD" id="cd00156">
    <property type="entry name" value="REC"/>
    <property type="match status" value="1"/>
</dbReference>
<dbReference type="Pfam" id="PF07568">
    <property type="entry name" value="HisKA_2"/>
    <property type="match status" value="1"/>
</dbReference>
<keyword evidence="5" id="KW-1185">Reference proteome</keyword>
<evidence type="ECO:0000259" key="3">
    <source>
        <dbReference type="PROSITE" id="PS50110"/>
    </source>
</evidence>
<reference evidence="4 5" key="1">
    <citation type="submission" date="2015-11" db="EMBL/GenBank/DDBJ databases">
        <authorList>
            <person name="Lin W."/>
        </authorList>
    </citation>
    <scope>NUCLEOTIDE SEQUENCE [LARGE SCALE GENOMIC DNA]</scope>
    <source>
        <strain evidence="4 5">HCH-1</strain>
    </source>
</reference>
<proteinExistence type="predicted"/>